<keyword evidence="3 6" id="KW-0564">Palmitate</keyword>
<reference evidence="9 10" key="1">
    <citation type="submission" date="2018-06" db="EMBL/GenBank/DDBJ databases">
        <title>Nitrincola tibetense sp. nov., isolated from Lake XuguoCo on Tibetan Plateau.</title>
        <authorList>
            <person name="Xing P."/>
        </authorList>
    </citation>
    <scope>NUCLEOTIDE SEQUENCE [LARGE SCALE GENOMIC DNA]</scope>
    <source>
        <strain evidence="10">xg18</strain>
    </source>
</reference>
<feature type="signal peptide" evidence="7">
    <location>
        <begin position="1"/>
        <end position="23"/>
    </location>
</feature>
<keyword evidence="4 6" id="KW-0998">Cell outer membrane</keyword>
<name>A0A364NK55_9GAMM</name>
<dbReference type="PANTHER" id="PTHR37423:SF1">
    <property type="entry name" value="OUTER MEMBRANE PROTEIN ASSEMBLY FACTOR BAMD"/>
    <property type="match status" value="1"/>
</dbReference>
<keyword evidence="10" id="KW-1185">Reference proteome</keyword>
<comment type="similarity">
    <text evidence="6">Belongs to the BamD family.</text>
</comment>
<evidence type="ECO:0000256" key="1">
    <source>
        <dbReference type="ARBA" id="ARBA00022729"/>
    </source>
</evidence>
<evidence type="ECO:0000256" key="4">
    <source>
        <dbReference type="ARBA" id="ARBA00023237"/>
    </source>
</evidence>
<feature type="chain" id="PRO_5017093033" description="Outer membrane protein assembly factor BamD" evidence="7">
    <location>
        <begin position="24"/>
        <end position="326"/>
    </location>
</feature>
<accession>A0A364NK55</accession>
<dbReference type="InterPro" id="IPR039565">
    <property type="entry name" value="BamD-like"/>
</dbReference>
<keyword evidence="5 6" id="KW-0449">Lipoprotein</keyword>
<dbReference type="OrthoDB" id="9779191at2"/>
<evidence type="ECO:0000313" key="9">
    <source>
        <dbReference type="EMBL" id="RAU17414.1"/>
    </source>
</evidence>
<evidence type="ECO:0000256" key="3">
    <source>
        <dbReference type="ARBA" id="ARBA00023139"/>
    </source>
</evidence>
<feature type="domain" description="Outer membrane lipoprotein BamD-like" evidence="8">
    <location>
        <begin position="30"/>
        <end position="234"/>
    </location>
</feature>
<comment type="function">
    <text evidence="6">Part of the outer membrane protein assembly complex, which is involved in assembly and insertion of beta-barrel proteins into the outer membrane.</text>
</comment>
<dbReference type="CDD" id="cd15830">
    <property type="entry name" value="BamD"/>
    <property type="match status" value="1"/>
</dbReference>
<dbReference type="PANTHER" id="PTHR37423">
    <property type="entry name" value="SOLUBLE LYTIC MUREIN TRANSGLYCOSYLASE-RELATED"/>
    <property type="match status" value="1"/>
</dbReference>
<protein>
    <recommendedName>
        <fullName evidence="6">Outer membrane protein assembly factor BamD</fullName>
    </recommendedName>
</protein>
<dbReference type="InterPro" id="IPR017689">
    <property type="entry name" value="BamD"/>
</dbReference>
<dbReference type="Pfam" id="PF13525">
    <property type="entry name" value="YfiO"/>
    <property type="match status" value="1"/>
</dbReference>
<dbReference type="Proteomes" id="UP000250744">
    <property type="component" value="Unassembled WGS sequence"/>
</dbReference>
<organism evidence="9 10">
    <name type="scientific">Nitrincola tibetensis</name>
    <dbReference type="NCBI Taxonomy" id="2219697"/>
    <lineage>
        <taxon>Bacteria</taxon>
        <taxon>Pseudomonadati</taxon>
        <taxon>Pseudomonadota</taxon>
        <taxon>Gammaproteobacteria</taxon>
        <taxon>Oceanospirillales</taxon>
        <taxon>Oceanospirillaceae</taxon>
        <taxon>Nitrincola</taxon>
    </lineage>
</organism>
<evidence type="ECO:0000256" key="7">
    <source>
        <dbReference type="SAM" id="SignalP"/>
    </source>
</evidence>
<keyword evidence="2 6" id="KW-0472">Membrane</keyword>
<sequence length="326" mass="36846">MQFVKVICALIILSMLSACSWFGRDKTIPDIPEQVIYNDAMSALDAQNFSLAIEKLQLLEARYPFGRFSEQAQLELIYAYFRNNEPAASRSAADRFIRLHPNHDNIDYAYYMKGLTSFEEDRSFLARFLPLDETQRDPGAALDSFESFSVLLNRYPDSEYAPDTQRRMQYLKNRLATYEIHVASFYMKREAWVAAANRGRYVVENFQETPAVPDALAIMAEAYTKVGLDDLAQSAIDVLSLNYPDYIIRPFAPQNFDLLYTATFGLMGSIEPAVPARPVNPDRARAMRVDGSTQPEGGSQTGGRSWLNRITFGTFGDDGRVGEPTQ</sequence>
<comment type="subunit">
    <text evidence="6">Part of the Bam complex.</text>
</comment>
<evidence type="ECO:0000259" key="8">
    <source>
        <dbReference type="Pfam" id="PF13525"/>
    </source>
</evidence>
<dbReference type="EMBL" id="QKRX01000010">
    <property type="protein sequence ID" value="RAU17414.1"/>
    <property type="molecule type" value="Genomic_DNA"/>
</dbReference>
<dbReference type="FunFam" id="1.25.40.10:FF:000419">
    <property type="entry name" value="Outer membrane protein assembly factor BamD"/>
    <property type="match status" value="1"/>
</dbReference>
<gene>
    <name evidence="6" type="primary">bamD</name>
    <name evidence="9" type="ORF">DN062_13425</name>
</gene>
<comment type="subcellular location">
    <subcellularLocation>
        <location evidence="6">Cell outer membrane</location>
        <topology evidence="6">Lipid-anchor</topology>
    </subcellularLocation>
</comment>
<evidence type="ECO:0000256" key="6">
    <source>
        <dbReference type="HAMAP-Rule" id="MF_00922"/>
    </source>
</evidence>
<evidence type="ECO:0000256" key="5">
    <source>
        <dbReference type="ARBA" id="ARBA00023288"/>
    </source>
</evidence>
<dbReference type="SUPFAM" id="SSF48452">
    <property type="entry name" value="TPR-like"/>
    <property type="match status" value="1"/>
</dbReference>
<dbReference type="AlphaFoldDB" id="A0A364NK55"/>
<dbReference type="GO" id="GO:0051205">
    <property type="term" value="P:protein insertion into membrane"/>
    <property type="evidence" value="ECO:0007669"/>
    <property type="project" value="UniProtKB-UniRule"/>
</dbReference>
<dbReference type="NCBIfam" id="TIGR03302">
    <property type="entry name" value="OM_YfiO"/>
    <property type="match status" value="1"/>
</dbReference>
<dbReference type="GO" id="GO:1990063">
    <property type="term" value="C:Bam protein complex"/>
    <property type="evidence" value="ECO:0007669"/>
    <property type="project" value="TreeGrafter"/>
</dbReference>
<comment type="caution">
    <text evidence="9">The sequence shown here is derived from an EMBL/GenBank/DDBJ whole genome shotgun (WGS) entry which is preliminary data.</text>
</comment>
<dbReference type="InterPro" id="IPR011990">
    <property type="entry name" value="TPR-like_helical_dom_sf"/>
</dbReference>
<dbReference type="GO" id="GO:0043165">
    <property type="term" value="P:Gram-negative-bacterium-type cell outer membrane assembly"/>
    <property type="evidence" value="ECO:0007669"/>
    <property type="project" value="UniProtKB-UniRule"/>
</dbReference>
<proteinExistence type="inferred from homology"/>
<dbReference type="PROSITE" id="PS51257">
    <property type="entry name" value="PROKAR_LIPOPROTEIN"/>
    <property type="match status" value="1"/>
</dbReference>
<dbReference type="HAMAP" id="MF_00922">
    <property type="entry name" value="OM_assembly_BamD"/>
    <property type="match status" value="1"/>
</dbReference>
<dbReference type="Gene3D" id="1.25.40.10">
    <property type="entry name" value="Tetratricopeptide repeat domain"/>
    <property type="match status" value="1"/>
</dbReference>
<evidence type="ECO:0000313" key="10">
    <source>
        <dbReference type="Proteomes" id="UP000250744"/>
    </source>
</evidence>
<keyword evidence="1 6" id="KW-0732">Signal</keyword>
<dbReference type="RefSeq" id="WP_112159815.1">
    <property type="nucleotide sequence ID" value="NZ_QKRX01000010.1"/>
</dbReference>
<evidence type="ECO:0000256" key="2">
    <source>
        <dbReference type="ARBA" id="ARBA00023136"/>
    </source>
</evidence>